<accession>A0A6N2LET2</accession>
<name>A0A6N2LET2_SALVM</name>
<evidence type="ECO:0000256" key="1">
    <source>
        <dbReference type="SAM" id="Phobius"/>
    </source>
</evidence>
<keyword evidence="1" id="KW-0472">Membrane</keyword>
<protein>
    <recommendedName>
        <fullName evidence="3">Transmembrane protein</fullName>
    </recommendedName>
</protein>
<keyword evidence="1" id="KW-0812">Transmembrane</keyword>
<evidence type="ECO:0000313" key="2">
    <source>
        <dbReference type="EMBL" id="VFU39049.1"/>
    </source>
</evidence>
<organism evidence="2">
    <name type="scientific">Salix viminalis</name>
    <name type="common">Common osier</name>
    <name type="synonym">Basket willow</name>
    <dbReference type="NCBI Taxonomy" id="40686"/>
    <lineage>
        <taxon>Eukaryota</taxon>
        <taxon>Viridiplantae</taxon>
        <taxon>Streptophyta</taxon>
        <taxon>Embryophyta</taxon>
        <taxon>Tracheophyta</taxon>
        <taxon>Spermatophyta</taxon>
        <taxon>Magnoliopsida</taxon>
        <taxon>eudicotyledons</taxon>
        <taxon>Gunneridae</taxon>
        <taxon>Pentapetalae</taxon>
        <taxon>rosids</taxon>
        <taxon>fabids</taxon>
        <taxon>Malpighiales</taxon>
        <taxon>Salicaceae</taxon>
        <taxon>Saliceae</taxon>
        <taxon>Salix</taxon>
    </lineage>
</organism>
<evidence type="ECO:0008006" key="3">
    <source>
        <dbReference type="Google" id="ProtNLM"/>
    </source>
</evidence>
<keyword evidence="1" id="KW-1133">Transmembrane helix</keyword>
<proteinExistence type="predicted"/>
<dbReference type="EMBL" id="CAADRP010001458">
    <property type="protein sequence ID" value="VFU39049.1"/>
    <property type="molecule type" value="Genomic_DNA"/>
</dbReference>
<sequence length="119" mass="13388">MSHNTISLTLSNTLTPFLYLPYKSPRLPILPYRTSPSLVSDRPTSTTTSTTFSLSFFKLGFCGFLIDCCGGGVVVMGFYFVPCWYSSMKGGRFVELTYRDNCKFFPTKSLGVFVDRPLF</sequence>
<feature type="transmembrane region" description="Helical" evidence="1">
    <location>
        <begin position="56"/>
        <end position="81"/>
    </location>
</feature>
<reference evidence="2" key="1">
    <citation type="submission" date="2019-03" db="EMBL/GenBank/DDBJ databases">
        <authorList>
            <person name="Mank J."/>
            <person name="Almeida P."/>
        </authorList>
    </citation>
    <scope>NUCLEOTIDE SEQUENCE</scope>
    <source>
        <strain evidence="2">78183</strain>
    </source>
</reference>
<gene>
    <name evidence="2" type="ORF">SVIM_LOCUS214885</name>
</gene>
<dbReference type="AlphaFoldDB" id="A0A6N2LET2"/>